<organism evidence="2 3">
    <name type="scientific">Liparis tanakae</name>
    <name type="common">Tanaka's snailfish</name>
    <dbReference type="NCBI Taxonomy" id="230148"/>
    <lineage>
        <taxon>Eukaryota</taxon>
        <taxon>Metazoa</taxon>
        <taxon>Chordata</taxon>
        <taxon>Craniata</taxon>
        <taxon>Vertebrata</taxon>
        <taxon>Euteleostomi</taxon>
        <taxon>Actinopterygii</taxon>
        <taxon>Neopterygii</taxon>
        <taxon>Teleostei</taxon>
        <taxon>Neoteleostei</taxon>
        <taxon>Acanthomorphata</taxon>
        <taxon>Eupercaria</taxon>
        <taxon>Perciformes</taxon>
        <taxon>Cottioidei</taxon>
        <taxon>Cottales</taxon>
        <taxon>Liparidae</taxon>
        <taxon>Liparis</taxon>
    </lineage>
</organism>
<protein>
    <submittedName>
        <fullName evidence="2">Uncharacterized protein</fullName>
    </submittedName>
</protein>
<dbReference type="AlphaFoldDB" id="A0A4Z2JA08"/>
<evidence type="ECO:0000256" key="1">
    <source>
        <dbReference type="SAM" id="MobiDB-lite"/>
    </source>
</evidence>
<sequence>MLQKEEEEEEEGSVVTDRLAQIVSGHAHVAAVVRLAPSSVDDTQEEEGAAGQQHAVGAGVVAVRLDALPVFGPLHRRGRTALGLTVESGRLPFGDDEARGRLLKRFPSPGLDTALGLPVPQEAGECPTSSLIHGEEVLISGGTQLITVTTTKTTGRLVSCGGRHSGAGFPIKPSSPKVRGSVTSAAKSTMKPVKPGDPAGGEFPNSAAAQGMPVSSGLLLEELMYT</sequence>
<accession>A0A4Z2JA08</accession>
<dbReference type="EMBL" id="SRLO01000013">
    <property type="protein sequence ID" value="TNN86761.1"/>
    <property type="molecule type" value="Genomic_DNA"/>
</dbReference>
<gene>
    <name evidence="2" type="ORF">EYF80_002944</name>
</gene>
<feature type="region of interest" description="Disordered" evidence="1">
    <location>
        <begin position="174"/>
        <end position="196"/>
    </location>
</feature>
<reference evidence="2 3" key="1">
    <citation type="submission" date="2019-03" db="EMBL/GenBank/DDBJ databases">
        <title>First draft genome of Liparis tanakae, snailfish: a comprehensive survey of snailfish specific genes.</title>
        <authorList>
            <person name="Kim W."/>
            <person name="Song I."/>
            <person name="Jeong J.-H."/>
            <person name="Kim D."/>
            <person name="Kim S."/>
            <person name="Ryu S."/>
            <person name="Song J.Y."/>
            <person name="Lee S.K."/>
        </authorList>
    </citation>
    <scope>NUCLEOTIDE SEQUENCE [LARGE SCALE GENOMIC DNA]</scope>
    <source>
        <tissue evidence="2">Muscle</tissue>
    </source>
</reference>
<evidence type="ECO:0000313" key="3">
    <source>
        <dbReference type="Proteomes" id="UP000314294"/>
    </source>
</evidence>
<dbReference type="Proteomes" id="UP000314294">
    <property type="component" value="Unassembled WGS sequence"/>
</dbReference>
<comment type="caution">
    <text evidence="2">The sequence shown here is derived from an EMBL/GenBank/DDBJ whole genome shotgun (WGS) entry which is preliminary data.</text>
</comment>
<keyword evidence="3" id="KW-1185">Reference proteome</keyword>
<name>A0A4Z2JA08_9TELE</name>
<evidence type="ECO:0000313" key="2">
    <source>
        <dbReference type="EMBL" id="TNN86761.1"/>
    </source>
</evidence>
<proteinExistence type="predicted"/>